<dbReference type="SUPFAM" id="SSF48452">
    <property type="entry name" value="TPR-like"/>
    <property type="match status" value="1"/>
</dbReference>
<gene>
    <name evidence="1" type="ORF">FXN61_39530</name>
</gene>
<evidence type="ECO:0000313" key="1">
    <source>
        <dbReference type="EMBL" id="NKE62504.1"/>
    </source>
</evidence>
<dbReference type="Proteomes" id="UP001515943">
    <property type="component" value="Unassembled WGS sequence"/>
</dbReference>
<dbReference type="RefSeq" id="WP_167979133.1">
    <property type="nucleotide sequence ID" value="NZ_VSRL01000256.1"/>
</dbReference>
<proteinExistence type="predicted"/>
<organism evidence="1 2">
    <name type="scientific">Lentzea indica</name>
    <dbReference type="NCBI Taxonomy" id="2604800"/>
    <lineage>
        <taxon>Bacteria</taxon>
        <taxon>Bacillati</taxon>
        <taxon>Actinomycetota</taxon>
        <taxon>Actinomycetes</taxon>
        <taxon>Pseudonocardiales</taxon>
        <taxon>Pseudonocardiaceae</taxon>
        <taxon>Lentzea</taxon>
    </lineage>
</organism>
<protein>
    <submittedName>
        <fullName evidence="1">Tetratricopeptide repeat protein</fullName>
    </submittedName>
</protein>
<dbReference type="Gene3D" id="1.10.8.430">
    <property type="entry name" value="Helical domain of apoptotic protease-activating factors"/>
    <property type="match status" value="1"/>
</dbReference>
<dbReference type="Gene3D" id="3.40.50.300">
    <property type="entry name" value="P-loop containing nucleotide triphosphate hydrolases"/>
    <property type="match status" value="1"/>
</dbReference>
<dbReference type="InterPro" id="IPR036388">
    <property type="entry name" value="WH-like_DNA-bd_sf"/>
</dbReference>
<dbReference type="Pfam" id="PF13424">
    <property type="entry name" value="TPR_12"/>
    <property type="match status" value="1"/>
</dbReference>
<accession>A0ABX1FU09</accession>
<dbReference type="InterPro" id="IPR011990">
    <property type="entry name" value="TPR-like_helical_dom_sf"/>
</dbReference>
<sequence length="596" mass="64316">GFTAGREPLDPQAALAALLGSLGVPAERVPMDAGQRESLWRTTLADRRAVIVLDNAADADQVRPLVPGAPGCLVLVTSRRRLIGLDGATPLSLDVLPVPDAVALFTAVAGERPAAERAAVLEIVELCGGLPLAVRLAAARLRHRPQWIADDLLDLLRTQQARLSGLAAVFAVSYEHIAPERQRMFRALAVHPGADFDAWAAAALIGASRGEAVALLEDLLDDHLLEQKSRGRYEFHDLVREYARSLGETAGLGALVGYYLHVADHAADLLQPGRRRVELPPIEPPGHAPALRDNDSAVAWFTAEYRNLVLLIEHAEPAHAWALAGNTGHYLMINHHVDDLLRTQEIAANAARALGDPAQEALSRYRLALTNYMACRYRVALEHATRAGEGAIAVAGLTHHRLGDYQAAVACHRAALETAQREQNYRMAAICLANIGVSLIEQGELEDAREHLEKALVRNREIGERNEEAANLSFLGTVLSKLGRHADALTSLRAGLELAEELGNLHYSVRGRIELADGLLRAGRDAEAEPLARQAVEALDGGRVLDHLAEAHNVLGDLLGPAGRRHHETALALATQIEYRREIDRAQAALATAHGG</sequence>
<dbReference type="SMART" id="SM00028">
    <property type="entry name" value="TPR"/>
    <property type="match status" value="3"/>
</dbReference>
<keyword evidence="2" id="KW-1185">Reference proteome</keyword>
<dbReference type="Gene3D" id="1.25.40.10">
    <property type="entry name" value="Tetratricopeptide repeat domain"/>
    <property type="match status" value="1"/>
</dbReference>
<reference evidence="1 2" key="1">
    <citation type="submission" date="2019-08" db="EMBL/GenBank/DDBJ databases">
        <title>Lentzea from Indian Himalayas.</title>
        <authorList>
            <person name="Mandal S."/>
            <person name="Mallick Gupta A."/>
            <person name="Maiti P.K."/>
            <person name="Sarkar J."/>
            <person name="Mandal S."/>
        </authorList>
    </citation>
    <scope>NUCLEOTIDE SEQUENCE [LARGE SCALE GENOMIC DNA]</scope>
    <source>
        <strain evidence="1 2">PSKA42</strain>
    </source>
</reference>
<dbReference type="Gene3D" id="1.10.10.10">
    <property type="entry name" value="Winged helix-like DNA-binding domain superfamily/Winged helix DNA-binding domain"/>
    <property type="match status" value="1"/>
</dbReference>
<dbReference type="PANTHER" id="PTHR47691">
    <property type="entry name" value="REGULATOR-RELATED"/>
    <property type="match status" value="1"/>
</dbReference>
<dbReference type="InterPro" id="IPR027417">
    <property type="entry name" value="P-loop_NTPase"/>
</dbReference>
<dbReference type="SUPFAM" id="SSF52540">
    <property type="entry name" value="P-loop containing nucleoside triphosphate hydrolases"/>
    <property type="match status" value="1"/>
</dbReference>
<dbReference type="InterPro" id="IPR019734">
    <property type="entry name" value="TPR_rpt"/>
</dbReference>
<evidence type="ECO:0000313" key="2">
    <source>
        <dbReference type="Proteomes" id="UP001515943"/>
    </source>
</evidence>
<feature type="non-terminal residue" evidence="1">
    <location>
        <position position="1"/>
    </location>
</feature>
<dbReference type="PANTHER" id="PTHR47691:SF3">
    <property type="entry name" value="HTH-TYPE TRANSCRIPTIONAL REGULATOR RV0890C-RELATED"/>
    <property type="match status" value="1"/>
</dbReference>
<dbReference type="InterPro" id="IPR042197">
    <property type="entry name" value="Apaf_helical"/>
</dbReference>
<name>A0ABX1FU09_9PSEU</name>
<comment type="caution">
    <text evidence="1">The sequence shown here is derived from an EMBL/GenBank/DDBJ whole genome shotgun (WGS) entry which is preliminary data.</text>
</comment>
<dbReference type="EMBL" id="VSRL01000256">
    <property type="protein sequence ID" value="NKE62504.1"/>
    <property type="molecule type" value="Genomic_DNA"/>
</dbReference>